<dbReference type="STRING" id="1071679.BG57_25150"/>
<proteinExistence type="inferred from homology"/>
<dbReference type="InterPro" id="IPR013384">
    <property type="entry name" value="Flagell_FlgL"/>
</dbReference>
<dbReference type="GO" id="GO:0009424">
    <property type="term" value="C:bacterial-type flagellum hook"/>
    <property type="evidence" value="ECO:0007669"/>
    <property type="project" value="InterPro"/>
</dbReference>
<dbReference type="GO" id="GO:0005576">
    <property type="term" value="C:extracellular region"/>
    <property type="evidence" value="ECO:0007669"/>
    <property type="project" value="UniProtKB-SubCell"/>
</dbReference>
<dbReference type="GO" id="GO:0071973">
    <property type="term" value="P:bacterial-type flagellum-dependent cell motility"/>
    <property type="evidence" value="ECO:0007669"/>
    <property type="project" value="InterPro"/>
</dbReference>
<dbReference type="Proteomes" id="UP000027439">
    <property type="component" value="Unassembled WGS sequence"/>
</dbReference>
<dbReference type="RefSeq" id="WP_035962219.1">
    <property type="nucleotide sequence ID" value="NZ_BMEG01000009.1"/>
</dbReference>
<dbReference type="NCBIfam" id="TIGR02550">
    <property type="entry name" value="flagell_flgL"/>
    <property type="match status" value="1"/>
</dbReference>
<evidence type="ECO:0000313" key="8">
    <source>
        <dbReference type="Proteomes" id="UP000027439"/>
    </source>
</evidence>
<sequence length="413" mass="42641">MRISSSQYFNMNVASMSDQQSTLASMYQQISAGKRILTASDDPLGAAQAVQLTLRSGALSQYSTNQTTALSALQQEDSTLSEVSSVMQSIQSKLVQAGDGSLNDSNRAAVADAIKGYRDQLMGLANTTDGSGNYIFSGLKGGTKPFSDDPSGVGTTYSGDYGQRTMQISEGRSIAVGDTGASIFRSVSATESDPVSSAALGNTGTGTISAVSVEDTSNPNNASTYTIKFSVDATAGTTSYLVTATPPDSSLPTTPTAYTGKTDITLGGQKVTIGGVPANNDTFTVQPAATDNNDIFATLDNLVNALKQPTGTSGAQAALVNALTTAGTKITNTFNNVLSAQTVVGGREQEVQSTQSAMQTTQTQTASDLANLTSIDLVSAISSYELTQTSLQAAQMAFTQIQKMSLFDYLGGG</sequence>
<dbReference type="SUPFAM" id="SSF64518">
    <property type="entry name" value="Phase 1 flagellin"/>
    <property type="match status" value="1"/>
</dbReference>
<dbReference type="eggNOG" id="COG1344">
    <property type="taxonomic scope" value="Bacteria"/>
</dbReference>
<accession>A0A069P5C2</accession>
<comment type="subcellular location">
    <subcellularLocation>
        <location evidence="1">Bacterial flagellum</location>
    </subcellularLocation>
    <subcellularLocation>
        <location evidence="2">Secreted</location>
    </subcellularLocation>
</comment>
<evidence type="ECO:0000256" key="3">
    <source>
        <dbReference type="ARBA" id="ARBA00005709"/>
    </source>
</evidence>
<keyword evidence="7" id="KW-0969">Cilium</keyword>
<evidence type="ECO:0000313" key="6">
    <source>
        <dbReference type="EMBL" id="GGD87107.1"/>
    </source>
</evidence>
<dbReference type="EMBL" id="BMEG01000009">
    <property type="protein sequence ID" value="GGD87107.1"/>
    <property type="molecule type" value="Genomic_DNA"/>
</dbReference>
<evidence type="ECO:0000313" key="9">
    <source>
        <dbReference type="Proteomes" id="UP000597138"/>
    </source>
</evidence>
<dbReference type="PANTHER" id="PTHR42792:SF1">
    <property type="entry name" value="FLAGELLAR HOOK-ASSOCIATED PROTEIN 3"/>
    <property type="match status" value="1"/>
</dbReference>
<evidence type="ECO:0000256" key="2">
    <source>
        <dbReference type="ARBA" id="ARBA00004613"/>
    </source>
</evidence>
<dbReference type="Pfam" id="PF00669">
    <property type="entry name" value="Flagellin_N"/>
    <property type="match status" value="1"/>
</dbReference>
<keyword evidence="4" id="KW-0975">Bacterial flagellum</keyword>
<dbReference type="AlphaFoldDB" id="A0A069P5C2"/>
<comment type="similarity">
    <text evidence="3">Belongs to the bacterial flagellin family.</text>
</comment>
<keyword evidence="7" id="KW-0282">Flagellum</keyword>
<protein>
    <submittedName>
        <fullName evidence="7">Flagellar hook protein FlgL</fullName>
    </submittedName>
    <submittedName>
        <fullName evidence="6">Flagellar hook-associated protein 3</fullName>
    </submittedName>
</protein>
<reference evidence="6" key="4">
    <citation type="submission" date="2024-05" db="EMBL/GenBank/DDBJ databases">
        <authorList>
            <person name="Sun Q."/>
            <person name="Zhou Y."/>
        </authorList>
    </citation>
    <scope>NUCLEOTIDE SEQUENCE</scope>
    <source>
        <strain evidence="6">CGMCC 1.11013</strain>
    </source>
</reference>
<evidence type="ECO:0000313" key="7">
    <source>
        <dbReference type="EMBL" id="KDR35880.1"/>
    </source>
</evidence>
<keyword evidence="9" id="KW-1185">Reference proteome</keyword>
<dbReference type="PANTHER" id="PTHR42792">
    <property type="entry name" value="FLAGELLIN"/>
    <property type="match status" value="1"/>
</dbReference>
<dbReference type="Gene3D" id="1.20.1330.10">
    <property type="entry name" value="f41 fragment of flagellin, N-terminal domain"/>
    <property type="match status" value="2"/>
</dbReference>
<evidence type="ECO:0000256" key="4">
    <source>
        <dbReference type="ARBA" id="ARBA00023143"/>
    </source>
</evidence>
<name>A0A069P5C2_9BURK</name>
<comment type="caution">
    <text evidence="7">The sequence shown here is derived from an EMBL/GenBank/DDBJ whole genome shotgun (WGS) entry which is preliminary data.</text>
</comment>
<dbReference type="EMBL" id="JFHE01000005">
    <property type="protein sequence ID" value="KDR35880.1"/>
    <property type="molecule type" value="Genomic_DNA"/>
</dbReference>
<feature type="domain" description="Flagellin N-terminal" evidence="5">
    <location>
        <begin position="10"/>
        <end position="138"/>
    </location>
</feature>
<evidence type="ECO:0000259" key="5">
    <source>
        <dbReference type="Pfam" id="PF00669"/>
    </source>
</evidence>
<reference evidence="9" key="3">
    <citation type="journal article" date="2019" name="Int. J. Syst. Evol. Microbiol.">
        <title>The Global Catalogue of Microorganisms (GCM) 10K type strain sequencing project: providing services to taxonomists for standard genome sequencing and annotation.</title>
        <authorList>
            <consortium name="The Broad Institute Genomics Platform"/>
            <consortium name="The Broad Institute Genome Sequencing Center for Infectious Disease"/>
            <person name="Wu L."/>
            <person name="Ma J."/>
        </authorList>
    </citation>
    <scope>NUCLEOTIDE SEQUENCE [LARGE SCALE GENOMIC DNA]</scope>
    <source>
        <strain evidence="9">CGMCC 1.11013</strain>
    </source>
</reference>
<reference evidence="6" key="1">
    <citation type="journal article" date="2014" name="Int. J. Syst. Evol. Microbiol.">
        <title>Complete genome of a new Firmicutes species belonging to the dominant human colonic microbiota ('Ruminococcus bicirculans') reveals two chromosomes and a selective capacity to utilize plant glucans.</title>
        <authorList>
            <consortium name="NISC Comparative Sequencing Program"/>
            <person name="Wegmann U."/>
            <person name="Louis P."/>
            <person name="Goesmann A."/>
            <person name="Henrissat B."/>
            <person name="Duncan S.H."/>
            <person name="Flint H.J."/>
        </authorList>
    </citation>
    <scope>NUCLEOTIDE SEQUENCE</scope>
    <source>
        <strain evidence="6">CGMCC 1.11013</strain>
    </source>
</reference>
<keyword evidence="7" id="KW-0966">Cell projection</keyword>
<dbReference type="InterPro" id="IPR001029">
    <property type="entry name" value="Flagellin_N"/>
</dbReference>
<gene>
    <name evidence="7" type="primary">flgL</name>
    <name evidence="7" type="ORF">BG57_25150</name>
    <name evidence="6" type="ORF">GCM10010985_47140</name>
</gene>
<reference evidence="7 8" key="2">
    <citation type="submission" date="2014-03" db="EMBL/GenBank/DDBJ databases">
        <title>Draft Genome Sequences of Four Burkholderia Strains.</title>
        <authorList>
            <person name="Liu X.Y."/>
            <person name="Li C.X."/>
            <person name="Xu J.H."/>
        </authorList>
    </citation>
    <scope>NUCLEOTIDE SEQUENCE [LARGE SCALE GENOMIC DNA]</scope>
    <source>
        <strain evidence="7 8">R27</strain>
    </source>
</reference>
<dbReference type="GO" id="GO:0005198">
    <property type="term" value="F:structural molecule activity"/>
    <property type="evidence" value="ECO:0007669"/>
    <property type="project" value="InterPro"/>
</dbReference>
<evidence type="ECO:0000256" key="1">
    <source>
        <dbReference type="ARBA" id="ARBA00004365"/>
    </source>
</evidence>
<dbReference type="InterPro" id="IPR001492">
    <property type="entry name" value="Flagellin"/>
</dbReference>
<organism evidence="7 8">
    <name type="scientific">Caballeronia grimmiae</name>
    <dbReference type="NCBI Taxonomy" id="1071679"/>
    <lineage>
        <taxon>Bacteria</taxon>
        <taxon>Pseudomonadati</taxon>
        <taxon>Pseudomonadota</taxon>
        <taxon>Betaproteobacteria</taxon>
        <taxon>Burkholderiales</taxon>
        <taxon>Burkholderiaceae</taxon>
        <taxon>Caballeronia</taxon>
    </lineage>
</organism>
<dbReference type="Proteomes" id="UP000597138">
    <property type="component" value="Unassembled WGS sequence"/>
</dbReference>
<dbReference type="OrthoDB" id="9768249at2"/>